<proteinExistence type="predicted"/>
<comment type="caution">
    <text evidence="1">The sequence shown here is derived from an EMBL/GenBank/DDBJ whole genome shotgun (WGS) entry which is preliminary data.</text>
</comment>
<name>A0A1U7JLV2_9HYPH</name>
<protein>
    <submittedName>
        <fullName evidence="1">Uncharacterized protein</fullName>
    </submittedName>
</protein>
<organism evidence="1 2">
    <name type="scientific">Pseudovibrio exalbescens</name>
    <dbReference type="NCBI Taxonomy" id="197461"/>
    <lineage>
        <taxon>Bacteria</taxon>
        <taxon>Pseudomonadati</taxon>
        <taxon>Pseudomonadota</taxon>
        <taxon>Alphaproteobacteria</taxon>
        <taxon>Hyphomicrobiales</taxon>
        <taxon>Stappiaceae</taxon>
        <taxon>Pseudovibrio</taxon>
    </lineage>
</organism>
<dbReference type="AlphaFoldDB" id="A0A1U7JLV2"/>
<reference evidence="1 2" key="1">
    <citation type="submission" date="2016-03" db="EMBL/GenBank/DDBJ databases">
        <title>Genome sequence of Nesiotobacter sp. nov., a moderately halophilic alphaproteobacterium isolated from the Yellow Sea, China.</title>
        <authorList>
            <person name="Zhang G."/>
            <person name="Zhang R."/>
        </authorList>
    </citation>
    <scope>NUCLEOTIDE SEQUENCE [LARGE SCALE GENOMIC DNA]</scope>
    <source>
        <strain evidence="1 2">WB1-6</strain>
    </source>
</reference>
<evidence type="ECO:0000313" key="2">
    <source>
        <dbReference type="Proteomes" id="UP000185783"/>
    </source>
</evidence>
<sequence length="796" mass="86706">MMARYARYGLILFLSSLAFIAVSLPARELAGGRLPLHYPLDTVSLTADQNIVVTGYLDGNADALLVVRIDDTSSSDYASRYNLEQTIVPGRFELTIQLRGLRTTGGALLNLDGLTQLIVFAPDNAASFSEVEIHLSAAPQLPGSAVGYSLGPADAPLFPGFTAVSPDSPLIAAGQVVPIQRPGTDPLVTSGFKGIERLVLPWPEGETVDVHLWTEDVGAWEHLPHPLERRIRVNGETALEYRLGFEEWLAERYLRGKRQEASPAGNPWHDIARHRGGHVNVTTTAGTDGIEITLAGDSPDATYLSAVMLAPAGDRAALDFVEDQRARRIRAAWPVIEPAPVRSADAVVPLSPGHARPEKTSIAAASARNGATRLSLDLHSDKPVELVGWQITGGPPDLSAYAWAALRTLDRPAANASALQLQQTRLVADPKGLPVTPDQPRRVELWLHPKPDTTAGSYPLHLTVESTSGETRIPITLLIDNVDLPAPRAPVGFYLDEAPHLTWSGQDPARRTKQLRCDLEFMATLGLSALAPGISTPRADDDAQVIAELAMAFNEAPAVMAYTPAKRLIGETGLAVAAERLAGITHLASQKGLSPIYWSVADEPSNPDQSTSDLTALLEVFRRDAPEVKLAAHLNAPQDKALAYLFDLVLINDGYGMSPQNVRNLQRNGQSVWLYNATQPRLTAGVGVLATQADAYVQWHSRMPTADPFDPMDGREGDVMMMLPGHEICPSQPDIHTALLDMAEGVLDQRWILYLARKNQGEETDLTWKIWEKLQQSWQSRLQEDKTDLPFTYKQK</sequence>
<dbReference type="EMBL" id="LVVZ01000004">
    <property type="protein sequence ID" value="OKL45720.1"/>
    <property type="molecule type" value="Genomic_DNA"/>
</dbReference>
<gene>
    <name evidence="1" type="ORF">A3843_01940</name>
</gene>
<dbReference type="RefSeq" id="WP_028483093.1">
    <property type="nucleotide sequence ID" value="NZ_LVVZ01000004.1"/>
</dbReference>
<dbReference type="Proteomes" id="UP000185783">
    <property type="component" value="Unassembled WGS sequence"/>
</dbReference>
<evidence type="ECO:0000313" key="1">
    <source>
        <dbReference type="EMBL" id="OKL45720.1"/>
    </source>
</evidence>
<accession>A0A1U7JLV2</accession>
<dbReference type="STRING" id="197461.A3843_01940"/>
<keyword evidence="2" id="KW-1185">Reference proteome</keyword>